<dbReference type="GO" id="GO:0016020">
    <property type="term" value="C:membrane"/>
    <property type="evidence" value="ECO:0007669"/>
    <property type="project" value="TreeGrafter"/>
</dbReference>
<keyword evidence="3" id="KW-0472">Membrane</keyword>
<dbReference type="EMBL" id="GG663749">
    <property type="protein sequence ID" value="EEH52042.1"/>
    <property type="molecule type" value="Genomic_DNA"/>
</dbReference>
<dbReference type="AlphaFoldDB" id="C1N745"/>
<protein>
    <submittedName>
        <fullName evidence="4">Predicted protein</fullName>
    </submittedName>
</protein>
<evidence type="ECO:0000256" key="1">
    <source>
        <dbReference type="ARBA" id="ARBA00009283"/>
    </source>
</evidence>
<keyword evidence="5" id="KW-1185">Reference proteome</keyword>
<organism evidence="5">
    <name type="scientific">Micromonas pusilla (strain CCMP1545)</name>
    <name type="common">Picoplanktonic green alga</name>
    <dbReference type="NCBI Taxonomy" id="564608"/>
    <lineage>
        <taxon>Eukaryota</taxon>
        <taxon>Viridiplantae</taxon>
        <taxon>Chlorophyta</taxon>
        <taxon>Mamiellophyceae</taxon>
        <taxon>Mamiellales</taxon>
        <taxon>Mamiellaceae</taxon>
        <taxon>Micromonas</taxon>
    </lineage>
</organism>
<dbReference type="GO" id="GO:0017110">
    <property type="term" value="F:nucleoside diphosphate phosphatase activity"/>
    <property type="evidence" value="ECO:0007669"/>
    <property type="project" value="TreeGrafter"/>
</dbReference>
<dbReference type="PANTHER" id="PTHR11782:SF3">
    <property type="entry name" value="APYRASE 6-RELATED"/>
    <property type="match status" value="1"/>
</dbReference>
<accession>C1N745</accession>
<evidence type="ECO:0000313" key="5">
    <source>
        <dbReference type="Proteomes" id="UP000001876"/>
    </source>
</evidence>
<reference evidence="4 5" key="1">
    <citation type="journal article" date="2009" name="Science">
        <title>Green evolution and dynamic adaptations revealed by genomes of the marine picoeukaryotes Micromonas.</title>
        <authorList>
            <person name="Worden A.Z."/>
            <person name="Lee J.H."/>
            <person name="Mock T."/>
            <person name="Rouze P."/>
            <person name="Simmons M.P."/>
            <person name="Aerts A.L."/>
            <person name="Allen A.E."/>
            <person name="Cuvelier M.L."/>
            <person name="Derelle E."/>
            <person name="Everett M.V."/>
            <person name="Foulon E."/>
            <person name="Grimwood J."/>
            <person name="Gundlach H."/>
            <person name="Henrissat B."/>
            <person name="Napoli C."/>
            <person name="McDonald S.M."/>
            <person name="Parker M.S."/>
            <person name="Rombauts S."/>
            <person name="Salamov A."/>
            <person name="Von Dassow P."/>
            <person name="Badger J.H."/>
            <person name="Coutinho P.M."/>
            <person name="Demir E."/>
            <person name="Dubchak I."/>
            <person name="Gentemann C."/>
            <person name="Eikrem W."/>
            <person name="Gready J.E."/>
            <person name="John U."/>
            <person name="Lanier W."/>
            <person name="Lindquist E.A."/>
            <person name="Lucas S."/>
            <person name="Mayer K.F."/>
            <person name="Moreau H."/>
            <person name="Not F."/>
            <person name="Otillar R."/>
            <person name="Panaud O."/>
            <person name="Pangilinan J."/>
            <person name="Paulsen I."/>
            <person name="Piegu B."/>
            <person name="Poliakov A."/>
            <person name="Robbens S."/>
            <person name="Schmutz J."/>
            <person name="Toulza E."/>
            <person name="Wyss T."/>
            <person name="Zelensky A."/>
            <person name="Zhou K."/>
            <person name="Armbrust E.V."/>
            <person name="Bhattacharya D."/>
            <person name="Goodenough U.W."/>
            <person name="Van de Peer Y."/>
            <person name="Grigoriev I.V."/>
        </authorList>
    </citation>
    <scope>NUCLEOTIDE SEQUENCE [LARGE SCALE GENOMIC DNA]</scope>
    <source>
        <strain evidence="4 5">CCMP1545</strain>
    </source>
</reference>
<dbReference type="Pfam" id="PF01150">
    <property type="entry name" value="GDA1_CD39"/>
    <property type="match status" value="1"/>
</dbReference>
<keyword evidence="3" id="KW-0812">Transmembrane</keyword>
<evidence type="ECO:0000313" key="4">
    <source>
        <dbReference type="EMBL" id="EEH52042.1"/>
    </source>
</evidence>
<dbReference type="KEGG" id="mpp:MICPUCDRAFT_53551"/>
<feature type="transmembrane region" description="Helical" evidence="3">
    <location>
        <begin position="283"/>
        <end position="304"/>
    </location>
</feature>
<dbReference type="RefSeq" id="XP_003063669.1">
    <property type="nucleotide sequence ID" value="XM_003063623.1"/>
</dbReference>
<dbReference type="GeneID" id="9689110"/>
<evidence type="ECO:0000256" key="3">
    <source>
        <dbReference type="SAM" id="Phobius"/>
    </source>
</evidence>
<dbReference type="Gene3D" id="3.30.420.150">
    <property type="entry name" value="Exopolyphosphatase. Domain 2"/>
    <property type="match status" value="1"/>
</dbReference>
<name>C1N745_MICPC</name>
<keyword evidence="3" id="KW-1133">Transmembrane helix</keyword>
<dbReference type="eggNOG" id="KOG1386">
    <property type="taxonomic scope" value="Eukaryota"/>
</dbReference>
<gene>
    <name evidence="4" type="ORF">MICPUCDRAFT_53551</name>
</gene>
<dbReference type="Proteomes" id="UP000001876">
    <property type="component" value="Unassembled WGS sequence"/>
</dbReference>
<dbReference type="PANTHER" id="PTHR11782">
    <property type="entry name" value="ADENOSINE/GUANOSINE DIPHOSPHATASE"/>
    <property type="match status" value="1"/>
</dbReference>
<sequence length="350" mass="37028">MTHRVYTHSALGLGQESAMEAHEMAMRGAGGRRREGRTAVRSRGVFGFGVFGGGGAGDPCAPRGKKDGGDGNFTACREAARRLLGVHDACPHASCGVGRHPRPFQPTLRGRFIATENFHHTARFLGLPEKASVADVASAGEEICAADWDTLVRTRSSGKDGEDELRKYCFSAAFIAAALGDAVGLREETKIAFRRVLLALDFLSRRFSPPRVPRFQSPTALPFNPKSDAFELHPDVASYGTALSNAVGGVDVDWALGAAVSFAARSGGPWDERVMMDGNGGGASVLVFVTVAVAALVAAAVAAARRTRAGRLAELRMRRLFGWPSKGALTLDRRSGSFGSGKLDAIEKGS</sequence>
<dbReference type="OrthoDB" id="6372431at2759"/>
<evidence type="ECO:0000256" key="2">
    <source>
        <dbReference type="ARBA" id="ARBA00022801"/>
    </source>
</evidence>
<dbReference type="InterPro" id="IPR000407">
    <property type="entry name" value="GDA1_CD39_NTPase"/>
</dbReference>
<proteinExistence type="inferred from homology"/>
<dbReference type="GO" id="GO:0009134">
    <property type="term" value="P:nucleoside diphosphate catabolic process"/>
    <property type="evidence" value="ECO:0007669"/>
    <property type="project" value="TreeGrafter"/>
</dbReference>
<keyword evidence="2" id="KW-0378">Hydrolase</keyword>
<comment type="similarity">
    <text evidence="1">Belongs to the GDA1/CD39 NTPase family.</text>
</comment>